<feature type="chain" id="PRO_5040545929" description="Endoglucanase" evidence="9">
    <location>
        <begin position="26"/>
        <end position="632"/>
    </location>
</feature>
<dbReference type="Proteomes" id="UP000807716">
    <property type="component" value="Unassembled WGS sequence"/>
</dbReference>
<dbReference type="SUPFAM" id="SSF48208">
    <property type="entry name" value="Six-hairpin glycosidases"/>
    <property type="match status" value="1"/>
</dbReference>
<evidence type="ECO:0000259" key="12">
    <source>
        <dbReference type="Pfam" id="PF00759"/>
    </source>
</evidence>
<evidence type="ECO:0000313" key="13">
    <source>
        <dbReference type="EMBL" id="KAG0269358.1"/>
    </source>
</evidence>
<dbReference type="InterPro" id="IPR012341">
    <property type="entry name" value="6hp_glycosidase-like_sf"/>
</dbReference>
<evidence type="ECO:0000313" key="14">
    <source>
        <dbReference type="Proteomes" id="UP000807716"/>
    </source>
</evidence>
<organism evidence="13 14">
    <name type="scientific">Actinomortierella ambigua</name>
    <dbReference type="NCBI Taxonomy" id="1343610"/>
    <lineage>
        <taxon>Eukaryota</taxon>
        <taxon>Fungi</taxon>
        <taxon>Fungi incertae sedis</taxon>
        <taxon>Mucoromycota</taxon>
        <taxon>Mortierellomycotina</taxon>
        <taxon>Mortierellomycetes</taxon>
        <taxon>Mortierellales</taxon>
        <taxon>Mortierellaceae</taxon>
        <taxon>Actinomortierella</taxon>
    </lineage>
</organism>
<keyword evidence="11" id="KW-1133">Transmembrane helix</keyword>
<dbReference type="EMBL" id="JAAAJB010000027">
    <property type="protein sequence ID" value="KAG0269358.1"/>
    <property type="molecule type" value="Genomic_DNA"/>
</dbReference>
<feature type="signal peptide" evidence="9">
    <location>
        <begin position="1"/>
        <end position="25"/>
    </location>
</feature>
<dbReference type="EC" id="3.2.1.4" evidence="9"/>
<evidence type="ECO:0000256" key="2">
    <source>
        <dbReference type="ARBA" id="ARBA00007072"/>
    </source>
</evidence>
<name>A0A9P6QJ85_9FUNG</name>
<feature type="transmembrane region" description="Helical" evidence="11">
    <location>
        <begin position="554"/>
        <end position="577"/>
    </location>
</feature>
<comment type="catalytic activity">
    <reaction evidence="1 9">
        <text>Endohydrolysis of (1-&gt;4)-beta-D-glucosidic linkages in cellulose, lichenin and cereal beta-D-glucans.</text>
        <dbReference type="EC" id="3.2.1.4"/>
    </reaction>
</comment>
<gene>
    <name evidence="13" type="ORF">DFQ27_003868</name>
</gene>
<dbReference type="Pfam" id="PF00759">
    <property type="entry name" value="Glyco_hydro_9"/>
    <property type="match status" value="1"/>
</dbReference>
<evidence type="ECO:0000256" key="4">
    <source>
        <dbReference type="ARBA" id="ARBA00023001"/>
    </source>
</evidence>
<feature type="active site" evidence="8">
    <location>
        <position position="500"/>
    </location>
</feature>
<protein>
    <recommendedName>
        <fullName evidence="9">Endoglucanase</fullName>
        <ecNumber evidence="9">3.2.1.4</ecNumber>
    </recommendedName>
</protein>
<evidence type="ECO:0000256" key="1">
    <source>
        <dbReference type="ARBA" id="ARBA00000966"/>
    </source>
</evidence>
<keyword evidence="14" id="KW-1185">Reference proteome</keyword>
<feature type="domain" description="Glycoside hydrolase family 9" evidence="12">
    <location>
        <begin position="77"/>
        <end position="521"/>
    </location>
</feature>
<dbReference type="OrthoDB" id="10257085at2759"/>
<keyword evidence="4 9" id="KW-0136">Cellulose degradation</keyword>
<feature type="region of interest" description="Disordered" evidence="10">
    <location>
        <begin position="27"/>
        <end position="68"/>
    </location>
</feature>
<keyword evidence="3 8" id="KW-0378">Hydrolase</keyword>
<dbReference type="GO" id="GO:0008810">
    <property type="term" value="F:cellulase activity"/>
    <property type="evidence" value="ECO:0007669"/>
    <property type="project" value="UniProtKB-EC"/>
</dbReference>
<evidence type="ECO:0000256" key="7">
    <source>
        <dbReference type="ARBA" id="ARBA00023326"/>
    </source>
</evidence>
<evidence type="ECO:0000256" key="5">
    <source>
        <dbReference type="ARBA" id="ARBA00023277"/>
    </source>
</evidence>
<sequence length="632" mass="70476">MRVAGFLSSLATISFLTAWTRNAVASPNAAHADRPVQSTSAFEPEFQSARKWQKREDPEPFKLRDSVDSPSLPDEEYVKLLRYSLLFYEAQRSGKLPPNKRVAWRNDSALQDGSDHGVDLSGGYFDAGDYMKFIFPMTFAMTEICWGGLQFYDGYRLSNQTKYLDEMVRWGMDWLIKAHPNNNTLFVQVGLDSVDNNYWGPDTTIPGPRPSFMVTNTSPGTDVIADAAAAFSACSMLYRDKLNDSSYANTLAGHADSLFHMAETSTPQQVYQKVVKEVECCYPSSGYVDELAWAAAWMYRRTGDATYKTKAGAYMKQLSSLGVSPTDVVTWDSKMGFVPLVMAEATLGTPDNDQWIQQAIQYADAMVSPSKPCKFTRGGLYWCDESKSNSMVLAANAAFGLRLLTTLLDTTTANLSEKYSDQIGRYNNFALGQTDYILGDNPLKTPYIVGVHPNSPVNPHSALASGGNNIGTINTYPAKEAYVLYGALVGGPDGRDRFEDVRDDWEQSEVALDYNAPFTGLVAYQVIWSKQSPPYVVIPPGRPDLPTLINGMEVWQVILIAVAVVFVLLGICAAFCYCKRVEIRSWLADRKERKRQQQYKLEEFEKRTVAICEADATERRRGSNENNVPILK</sequence>
<evidence type="ECO:0000256" key="3">
    <source>
        <dbReference type="ARBA" id="ARBA00022801"/>
    </source>
</evidence>
<keyword evidence="11" id="KW-0472">Membrane</keyword>
<dbReference type="AlphaFoldDB" id="A0A9P6QJ85"/>
<feature type="compositionally biased region" description="Basic and acidic residues" evidence="10">
    <location>
        <begin position="54"/>
        <end position="67"/>
    </location>
</feature>
<feature type="active site" evidence="8">
    <location>
        <position position="509"/>
    </location>
</feature>
<dbReference type="PROSITE" id="PS00698">
    <property type="entry name" value="GH9_3"/>
    <property type="match status" value="1"/>
</dbReference>
<evidence type="ECO:0000256" key="6">
    <source>
        <dbReference type="ARBA" id="ARBA00023295"/>
    </source>
</evidence>
<dbReference type="PANTHER" id="PTHR22298">
    <property type="entry name" value="ENDO-1,4-BETA-GLUCANASE"/>
    <property type="match status" value="1"/>
</dbReference>
<dbReference type="GO" id="GO:0030245">
    <property type="term" value="P:cellulose catabolic process"/>
    <property type="evidence" value="ECO:0007669"/>
    <property type="project" value="UniProtKB-KW"/>
</dbReference>
<reference evidence="13" key="1">
    <citation type="journal article" date="2020" name="Fungal Divers.">
        <title>Resolving the Mortierellaceae phylogeny through synthesis of multi-gene phylogenetics and phylogenomics.</title>
        <authorList>
            <person name="Vandepol N."/>
            <person name="Liber J."/>
            <person name="Desiro A."/>
            <person name="Na H."/>
            <person name="Kennedy M."/>
            <person name="Barry K."/>
            <person name="Grigoriev I.V."/>
            <person name="Miller A.N."/>
            <person name="O'Donnell K."/>
            <person name="Stajich J.E."/>
            <person name="Bonito G."/>
        </authorList>
    </citation>
    <scope>NUCLEOTIDE SEQUENCE</scope>
    <source>
        <strain evidence="13">BC1065</strain>
    </source>
</reference>
<keyword evidence="7 8" id="KW-0624">Polysaccharide degradation</keyword>
<evidence type="ECO:0000256" key="11">
    <source>
        <dbReference type="SAM" id="Phobius"/>
    </source>
</evidence>
<comment type="caution">
    <text evidence="13">The sequence shown here is derived from an EMBL/GenBank/DDBJ whole genome shotgun (WGS) entry which is preliminary data.</text>
</comment>
<keyword evidence="11" id="KW-0812">Transmembrane</keyword>
<comment type="similarity">
    <text evidence="2 8 9">Belongs to the glycosyl hydrolase 9 (cellulase E) family.</text>
</comment>
<dbReference type="InterPro" id="IPR033126">
    <property type="entry name" value="Glyco_hydro_9_Asp/Glu_AS"/>
</dbReference>
<dbReference type="Gene3D" id="1.50.10.10">
    <property type="match status" value="1"/>
</dbReference>
<accession>A0A9P6QJ85</accession>
<keyword evidence="9" id="KW-0732">Signal</keyword>
<proteinExistence type="inferred from homology"/>
<evidence type="ECO:0000256" key="8">
    <source>
        <dbReference type="PROSITE-ProRule" id="PRU10060"/>
    </source>
</evidence>
<evidence type="ECO:0000256" key="10">
    <source>
        <dbReference type="SAM" id="MobiDB-lite"/>
    </source>
</evidence>
<dbReference type="InterPro" id="IPR008928">
    <property type="entry name" value="6-hairpin_glycosidase_sf"/>
</dbReference>
<dbReference type="InterPro" id="IPR001701">
    <property type="entry name" value="Glyco_hydro_9"/>
</dbReference>
<evidence type="ECO:0000256" key="9">
    <source>
        <dbReference type="RuleBase" id="RU361166"/>
    </source>
</evidence>
<keyword evidence="6 8" id="KW-0326">Glycosidase</keyword>
<keyword evidence="5 8" id="KW-0119">Carbohydrate metabolism</keyword>